<gene>
    <name evidence="2" type="ORF">SACC_16100</name>
</gene>
<dbReference type="RefSeq" id="WP_229572444.1">
    <property type="nucleotide sequence ID" value="NZ_AP025226.1"/>
</dbReference>
<dbReference type="Pfam" id="PF13304">
    <property type="entry name" value="AAA_21"/>
    <property type="match status" value="1"/>
</dbReference>
<dbReference type="InterPro" id="IPR027417">
    <property type="entry name" value="P-loop_NTPase"/>
</dbReference>
<dbReference type="PANTHER" id="PTHR32182:SF0">
    <property type="entry name" value="DNA REPLICATION AND REPAIR PROTEIN RECF"/>
    <property type="match status" value="1"/>
</dbReference>
<reference evidence="2 3" key="1">
    <citation type="journal article" date="2022" name="Microbiol. Resour. Announc.">
        <title>Complete Genome Sequence of the Hyperthermophilic and Acidophilic Archaeon Saccharolobus caldissimus Strain HS-3T.</title>
        <authorList>
            <person name="Sakai H.D."/>
            <person name="Kurosawa N."/>
        </authorList>
    </citation>
    <scope>NUCLEOTIDE SEQUENCE [LARGE SCALE GENOMIC DNA]</scope>
    <source>
        <strain evidence="2 3">JCM32116</strain>
    </source>
</reference>
<dbReference type="GO" id="GO:0016887">
    <property type="term" value="F:ATP hydrolysis activity"/>
    <property type="evidence" value="ECO:0007669"/>
    <property type="project" value="InterPro"/>
</dbReference>
<dbReference type="PANTHER" id="PTHR32182">
    <property type="entry name" value="DNA REPLICATION AND REPAIR PROTEIN RECF"/>
    <property type="match status" value="1"/>
</dbReference>
<proteinExistence type="predicted"/>
<dbReference type="GO" id="GO:0000731">
    <property type="term" value="P:DNA synthesis involved in DNA repair"/>
    <property type="evidence" value="ECO:0007669"/>
    <property type="project" value="TreeGrafter"/>
</dbReference>
<dbReference type="GO" id="GO:0006302">
    <property type="term" value="P:double-strand break repair"/>
    <property type="evidence" value="ECO:0007669"/>
    <property type="project" value="TreeGrafter"/>
</dbReference>
<dbReference type="Gene3D" id="3.40.50.300">
    <property type="entry name" value="P-loop containing nucleotide triphosphate hydrolases"/>
    <property type="match status" value="1"/>
</dbReference>
<evidence type="ECO:0000313" key="2">
    <source>
        <dbReference type="EMBL" id="BDB98593.1"/>
    </source>
</evidence>
<dbReference type="EMBL" id="AP025226">
    <property type="protein sequence ID" value="BDB98593.1"/>
    <property type="molecule type" value="Genomic_DNA"/>
</dbReference>
<evidence type="ECO:0000259" key="1">
    <source>
        <dbReference type="Pfam" id="PF13304"/>
    </source>
</evidence>
<protein>
    <recommendedName>
        <fullName evidence="1">ATPase AAA-type core domain-containing protein</fullName>
    </recommendedName>
</protein>
<dbReference type="GeneID" id="68866343"/>
<dbReference type="InterPro" id="IPR003959">
    <property type="entry name" value="ATPase_AAA_core"/>
</dbReference>
<evidence type="ECO:0000313" key="3">
    <source>
        <dbReference type="Proteomes" id="UP001319921"/>
    </source>
</evidence>
<dbReference type="GO" id="GO:0005524">
    <property type="term" value="F:ATP binding"/>
    <property type="evidence" value="ECO:0007669"/>
    <property type="project" value="InterPro"/>
</dbReference>
<dbReference type="SUPFAM" id="SSF52540">
    <property type="entry name" value="P-loop containing nucleoside triphosphate hydrolases"/>
    <property type="match status" value="1"/>
</dbReference>
<organism evidence="2 3">
    <name type="scientific">Saccharolobus caldissimus</name>
    <dbReference type="NCBI Taxonomy" id="1702097"/>
    <lineage>
        <taxon>Archaea</taxon>
        <taxon>Thermoproteota</taxon>
        <taxon>Thermoprotei</taxon>
        <taxon>Sulfolobales</taxon>
        <taxon>Sulfolobaceae</taxon>
        <taxon>Saccharolobus</taxon>
    </lineage>
</organism>
<dbReference type="AlphaFoldDB" id="A0AAQ4CS12"/>
<dbReference type="Proteomes" id="UP001319921">
    <property type="component" value="Chromosome"/>
</dbReference>
<sequence length="302" mass="34296">MKISTLSIENFRGINSDKLPIKKVNVIIGENGSGKTSFLEAVFLFTLIKSNYSEEGKQVWLNHMFSSRGDVISSILTLQNSSITINDETLKIIRRGRDKIDIRLGNARLNISLKRSVLFSESGIAGTLYLPQYEIEDEGEGEFTPVYITLYFDSYNIPESIISSAKKRSKLEGLEILKDEVTGQFKLYKGDLPVYVMGRGILKELLIEASMSFADVILVDEIEDSLHPDMLIQLMEKMDKANSTFFLTTHSNEVLKIIYNKIRTTELNVIVLKDKRAKAYSEPEDVKAIMEMEHSLSWIKYA</sequence>
<accession>A0AAQ4CS12</accession>
<name>A0AAQ4CS12_9CREN</name>
<keyword evidence="3" id="KW-1185">Reference proteome</keyword>
<dbReference type="KEGG" id="scas:SACC_16100"/>
<feature type="domain" description="ATPase AAA-type core" evidence="1">
    <location>
        <begin position="24"/>
        <end position="255"/>
    </location>
</feature>